<protein>
    <submittedName>
        <fullName evidence="9">Unannotated protein</fullName>
    </submittedName>
</protein>
<keyword evidence="7" id="KW-0173">Coenzyme A biosynthesis</keyword>
<keyword evidence="5" id="KW-0418">Kinase</keyword>
<dbReference type="AlphaFoldDB" id="A0A6J6C413"/>
<keyword evidence="6" id="KW-0067">ATP-binding</keyword>
<evidence type="ECO:0000256" key="5">
    <source>
        <dbReference type="ARBA" id="ARBA00022777"/>
    </source>
</evidence>
<dbReference type="GO" id="GO:0015937">
    <property type="term" value="P:coenzyme A biosynthetic process"/>
    <property type="evidence" value="ECO:0007669"/>
    <property type="project" value="UniProtKB-KW"/>
</dbReference>
<name>A0A6J6C413_9ZZZZ</name>
<feature type="compositionally biased region" description="Pro residues" evidence="8">
    <location>
        <begin position="213"/>
        <end position="222"/>
    </location>
</feature>
<dbReference type="EMBL" id="CAEZSR010000013">
    <property type="protein sequence ID" value="CAB4545329.1"/>
    <property type="molecule type" value="Genomic_DNA"/>
</dbReference>
<dbReference type="SUPFAM" id="SSF52540">
    <property type="entry name" value="P-loop containing nucleoside triphosphate hydrolases"/>
    <property type="match status" value="1"/>
</dbReference>
<dbReference type="InterPro" id="IPR001977">
    <property type="entry name" value="Depp_CoAkinase"/>
</dbReference>
<sequence length="222" mass="23705">MGLTGGIGSGKSTVSAMLAERGAVVVDADQVVRDVQQPGSPVLEKMAERFGAQVIAEDGSLDRAAVAAVVFTDPDALKDLNAIVHPAVGAEMNRQVMAQRDTDRVVVMDIPLLTENPREGLQAIVVVDVDPEVQVRRLVEGRGFGEDDARARIAKQATREQRLATATHVIDNSGTLDDLVPQVDRLWSALVALPQLPADWEMPVRPPKVESPAEPPAEPATS</sequence>
<evidence type="ECO:0000313" key="9">
    <source>
        <dbReference type="EMBL" id="CAB4545329.1"/>
    </source>
</evidence>
<dbReference type="CDD" id="cd02022">
    <property type="entry name" value="DPCK"/>
    <property type="match status" value="1"/>
</dbReference>
<dbReference type="PROSITE" id="PS51219">
    <property type="entry name" value="DPCK"/>
    <property type="match status" value="1"/>
</dbReference>
<dbReference type="HAMAP" id="MF_00376">
    <property type="entry name" value="Dephospho_CoA_kinase"/>
    <property type="match status" value="1"/>
</dbReference>
<evidence type="ECO:0000256" key="3">
    <source>
        <dbReference type="ARBA" id="ARBA00022679"/>
    </source>
</evidence>
<dbReference type="InterPro" id="IPR027417">
    <property type="entry name" value="P-loop_NTPase"/>
</dbReference>
<dbReference type="PANTHER" id="PTHR10695:SF46">
    <property type="entry name" value="BIFUNCTIONAL COENZYME A SYNTHASE-RELATED"/>
    <property type="match status" value="1"/>
</dbReference>
<gene>
    <name evidence="9" type="ORF">UFOPK1493_00615</name>
</gene>
<comment type="similarity">
    <text evidence="1">Belongs to the CoaE family.</text>
</comment>
<feature type="region of interest" description="Disordered" evidence="8">
    <location>
        <begin position="202"/>
        <end position="222"/>
    </location>
</feature>
<keyword evidence="3" id="KW-0808">Transferase</keyword>
<evidence type="ECO:0000256" key="2">
    <source>
        <dbReference type="ARBA" id="ARBA00022490"/>
    </source>
</evidence>
<evidence type="ECO:0000256" key="8">
    <source>
        <dbReference type="SAM" id="MobiDB-lite"/>
    </source>
</evidence>
<dbReference type="FunFam" id="3.40.50.300:FF:000991">
    <property type="entry name" value="Dephospho-CoA kinase"/>
    <property type="match status" value="1"/>
</dbReference>
<organism evidence="9">
    <name type="scientific">freshwater metagenome</name>
    <dbReference type="NCBI Taxonomy" id="449393"/>
    <lineage>
        <taxon>unclassified sequences</taxon>
        <taxon>metagenomes</taxon>
        <taxon>ecological metagenomes</taxon>
    </lineage>
</organism>
<dbReference type="GO" id="GO:0005524">
    <property type="term" value="F:ATP binding"/>
    <property type="evidence" value="ECO:0007669"/>
    <property type="project" value="UniProtKB-KW"/>
</dbReference>
<keyword evidence="2" id="KW-0963">Cytoplasm</keyword>
<dbReference type="GO" id="GO:0004140">
    <property type="term" value="F:dephospho-CoA kinase activity"/>
    <property type="evidence" value="ECO:0007669"/>
    <property type="project" value="InterPro"/>
</dbReference>
<dbReference type="Gene3D" id="3.40.50.300">
    <property type="entry name" value="P-loop containing nucleotide triphosphate hydrolases"/>
    <property type="match status" value="1"/>
</dbReference>
<evidence type="ECO:0000256" key="7">
    <source>
        <dbReference type="ARBA" id="ARBA00022993"/>
    </source>
</evidence>
<dbReference type="PANTHER" id="PTHR10695">
    <property type="entry name" value="DEPHOSPHO-COA KINASE-RELATED"/>
    <property type="match status" value="1"/>
</dbReference>
<evidence type="ECO:0000256" key="1">
    <source>
        <dbReference type="ARBA" id="ARBA00009018"/>
    </source>
</evidence>
<reference evidence="9" key="1">
    <citation type="submission" date="2020-05" db="EMBL/GenBank/DDBJ databases">
        <authorList>
            <person name="Chiriac C."/>
            <person name="Salcher M."/>
            <person name="Ghai R."/>
            <person name="Kavagutti S V."/>
        </authorList>
    </citation>
    <scope>NUCLEOTIDE SEQUENCE</scope>
</reference>
<dbReference type="NCBIfam" id="NF002879">
    <property type="entry name" value="PRK03333.1"/>
    <property type="match status" value="1"/>
</dbReference>
<keyword evidence="4" id="KW-0547">Nucleotide-binding</keyword>
<dbReference type="Pfam" id="PF01121">
    <property type="entry name" value="CoaE"/>
    <property type="match status" value="1"/>
</dbReference>
<dbReference type="NCBIfam" id="TIGR00152">
    <property type="entry name" value="dephospho-CoA kinase"/>
    <property type="match status" value="1"/>
</dbReference>
<evidence type="ECO:0000256" key="6">
    <source>
        <dbReference type="ARBA" id="ARBA00022840"/>
    </source>
</evidence>
<accession>A0A6J6C413</accession>
<proteinExistence type="inferred from homology"/>
<evidence type="ECO:0000256" key="4">
    <source>
        <dbReference type="ARBA" id="ARBA00022741"/>
    </source>
</evidence>